<protein>
    <submittedName>
        <fullName evidence="2">Uncharacterized protein</fullName>
    </submittedName>
</protein>
<keyword evidence="1" id="KW-1133">Transmembrane helix</keyword>
<keyword evidence="1" id="KW-0472">Membrane</keyword>
<sequence>ILISFLLSAAVTCFAIFWGYVSDSLPNYVLTSVDRAVILRYQRSFLASKVFPVAATGSCMSREERVEALARFLLALSDQQLITGIAVIVAAFANRCSITLLEFRIVGSFAWFSATTHLATLEVLR</sequence>
<accession>A0A6A5X174</accession>
<proteinExistence type="predicted"/>
<evidence type="ECO:0000313" key="3">
    <source>
        <dbReference type="Proteomes" id="UP000799779"/>
    </source>
</evidence>
<dbReference type="Proteomes" id="UP000799779">
    <property type="component" value="Unassembled WGS sequence"/>
</dbReference>
<keyword evidence="1" id="KW-0812">Transmembrane</keyword>
<dbReference type="AlphaFoldDB" id="A0A6A5X174"/>
<evidence type="ECO:0000256" key="1">
    <source>
        <dbReference type="SAM" id="Phobius"/>
    </source>
</evidence>
<keyword evidence="3" id="KW-1185">Reference proteome</keyword>
<name>A0A6A5X174_9PLEO</name>
<dbReference type="EMBL" id="ML977559">
    <property type="protein sequence ID" value="KAF2006511.1"/>
    <property type="molecule type" value="Genomic_DNA"/>
</dbReference>
<feature type="non-terminal residue" evidence="2">
    <location>
        <position position="1"/>
    </location>
</feature>
<dbReference type="PANTHER" id="PTHR37577:SF1">
    <property type="entry name" value="INTEGRAL MEMBRANE PROTEIN"/>
    <property type="match status" value="1"/>
</dbReference>
<feature type="transmembrane region" description="Helical" evidence="1">
    <location>
        <begin position="72"/>
        <end position="93"/>
    </location>
</feature>
<reference evidence="2" key="1">
    <citation type="journal article" date="2020" name="Stud. Mycol.">
        <title>101 Dothideomycetes genomes: a test case for predicting lifestyles and emergence of pathogens.</title>
        <authorList>
            <person name="Haridas S."/>
            <person name="Albert R."/>
            <person name="Binder M."/>
            <person name="Bloem J."/>
            <person name="Labutti K."/>
            <person name="Salamov A."/>
            <person name="Andreopoulos B."/>
            <person name="Baker S."/>
            <person name="Barry K."/>
            <person name="Bills G."/>
            <person name="Bluhm B."/>
            <person name="Cannon C."/>
            <person name="Castanera R."/>
            <person name="Culley D."/>
            <person name="Daum C."/>
            <person name="Ezra D."/>
            <person name="Gonzalez J."/>
            <person name="Henrissat B."/>
            <person name="Kuo A."/>
            <person name="Liang C."/>
            <person name="Lipzen A."/>
            <person name="Lutzoni F."/>
            <person name="Magnuson J."/>
            <person name="Mondo S."/>
            <person name="Nolan M."/>
            <person name="Ohm R."/>
            <person name="Pangilinan J."/>
            <person name="Park H.-J."/>
            <person name="Ramirez L."/>
            <person name="Alfaro M."/>
            <person name="Sun H."/>
            <person name="Tritt A."/>
            <person name="Yoshinaga Y."/>
            <person name="Zwiers L.-H."/>
            <person name="Turgeon B."/>
            <person name="Goodwin S."/>
            <person name="Spatafora J."/>
            <person name="Crous P."/>
            <person name="Grigoriev I."/>
        </authorList>
    </citation>
    <scope>NUCLEOTIDE SEQUENCE</scope>
    <source>
        <strain evidence="2">CBS 123094</strain>
    </source>
</reference>
<feature type="transmembrane region" description="Helical" evidence="1">
    <location>
        <begin position="5"/>
        <end position="21"/>
    </location>
</feature>
<evidence type="ECO:0000313" key="2">
    <source>
        <dbReference type="EMBL" id="KAF2006511.1"/>
    </source>
</evidence>
<organism evidence="2 3">
    <name type="scientific">Amniculicola lignicola CBS 123094</name>
    <dbReference type="NCBI Taxonomy" id="1392246"/>
    <lineage>
        <taxon>Eukaryota</taxon>
        <taxon>Fungi</taxon>
        <taxon>Dikarya</taxon>
        <taxon>Ascomycota</taxon>
        <taxon>Pezizomycotina</taxon>
        <taxon>Dothideomycetes</taxon>
        <taxon>Pleosporomycetidae</taxon>
        <taxon>Pleosporales</taxon>
        <taxon>Amniculicolaceae</taxon>
        <taxon>Amniculicola</taxon>
    </lineage>
</organism>
<dbReference type="PANTHER" id="PTHR37577">
    <property type="entry name" value="INTEGRAL MEMBRANE PROTEIN"/>
    <property type="match status" value="1"/>
</dbReference>
<dbReference type="OrthoDB" id="5427664at2759"/>
<gene>
    <name evidence="2" type="ORF">P154DRAFT_404433</name>
</gene>
<dbReference type="InterPro" id="IPR053018">
    <property type="entry name" value="Elsinochrome_Biosynth-Asso"/>
</dbReference>
<feature type="non-terminal residue" evidence="2">
    <location>
        <position position="125"/>
    </location>
</feature>